<dbReference type="EMBL" id="OV696701">
    <property type="protein sequence ID" value="CAH1247914.1"/>
    <property type="molecule type" value="Genomic_DNA"/>
</dbReference>
<dbReference type="Proteomes" id="UP000838412">
    <property type="component" value="Chromosome 16"/>
</dbReference>
<reference evidence="1" key="1">
    <citation type="submission" date="2022-01" db="EMBL/GenBank/DDBJ databases">
        <authorList>
            <person name="Braso-Vives M."/>
        </authorList>
    </citation>
    <scope>NUCLEOTIDE SEQUENCE</scope>
</reference>
<proteinExistence type="predicted"/>
<organism evidence="1 2">
    <name type="scientific">Branchiostoma lanceolatum</name>
    <name type="common">Common lancelet</name>
    <name type="synonym">Amphioxus lanceolatum</name>
    <dbReference type="NCBI Taxonomy" id="7740"/>
    <lineage>
        <taxon>Eukaryota</taxon>
        <taxon>Metazoa</taxon>
        <taxon>Chordata</taxon>
        <taxon>Cephalochordata</taxon>
        <taxon>Leptocardii</taxon>
        <taxon>Amphioxiformes</taxon>
        <taxon>Branchiostomatidae</taxon>
        <taxon>Branchiostoma</taxon>
    </lineage>
</organism>
<sequence length="264" mass="29263">MVAKQPYPSVILPSRVELDSLPVGNTSAGTLQAGQVAELGVYCSSTGKMQVALVTVLLVLAAVRAVPNKASSKIDREVHAIFEGIREEASLIVKDLAVELNHWLDQEFTNTTVDLSDRLETADSVLSLLPSKMEILRRGIIAKIIIEQAKDTKYAHMLGYHPKEWHHTVSGIERAVEGVFVRLASAMERIHDKKFLVDAFAGATEKVGEYYRACQRETYLTIWAAGHGIANPRVRRRARLEFKARNSNVTIVEDNQGSGEEEIE</sequence>
<dbReference type="OrthoDB" id="10464842at2759"/>
<accession>A0A8K0ECG0</accession>
<keyword evidence="2" id="KW-1185">Reference proteome</keyword>
<dbReference type="AlphaFoldDB" id="A0A8K0ECG0"/>
<protein>
    <submittedName>
        <fullName evidence="1">Hypp8056 protein</fullName>
    </submittedName>
</protein>
<gene>
    <name evidence="1" type="primary">Hypp8056</name>
    <name evidence="1" type="ORF">BLAG_LOCUS9440</name>
</gene>
<name>A0A8K0ECG0_BRALA</name>
<evidence type="ECO:0000313" key="1">
    <source>
        <dbReference type="EMBL" id="CAH1247914.1"/>
    </source>
</evidence>
<evidence type="ECO:0000313" key="2">
    <source>
        <dbReference type="Proteomes" id="UP000838412"/>
    </source>
</evidence>